<dbReference type="Proteomes" id="UP000237271">
    <property type="component" value="Unassembled WGS sequence"/>
</dbReference>
<evidence type="ECO:0000256" key="5">
    <source>
        <dbReference type="ARBA" id="ARBA00022840"/>
    </source>
</evidence>
<keyword evidence="2" id="KW-0963">Cytoplasm</keyword>
<evidence type="ECO:0000256" key="1">
    <source>
        <dbReference type="ARBA" id="ARBA00004245"/>
    </source>
</evidence>
<dbReference type="AlphaFoldDB" id="A0A2P4XJD2"/>
<keyword evidence="5 10" id="KW-0067">ATP-binding</keyword>
<evidence type="ECO:0000256" key="10">
    <source>
        <dbReference type="PROSITE-ProRule" id="PRU00283"/>
    </source>
</evidence>
<keyword evidence="7 10" id="KW-0505">Motor protein</keyword>
<gene>
    <name evidence="15" type="ORF">PHPALM_18586</name>
</gene>
<name>A0A2P4XJD2_9STRA</name>
<dbReference type="InterPro" id="IPR001752">
    <property type="entry name" value="Kinesin_motor_dom"/>
</dbReference>
<feature type="domain" description="Kinesin motor" evidence="14">
    <location>
        <begin position="15"/>
        <end position="377"/>
    </location>
</feature>
<keyword evidence="8" id="KW-0206">Cytoskeleton</keyword>
<dbReference type="InterPro" id="IPR027640">
    <property type="entry name" value="Kinesin-like_fam"/>
</dbReference>
<keyword evidence="16" id="KW-1185">Reference proteome</keyword>
<comment type="similarity">
    <text evidence="9">Belongs to the TRAFAC class myosin-kinesin ATPase superfamily. Kinesin family. KIN-5/BimC subfamily.</text>
</comment>
<comment type="caution">
    <text evidence="15">The sequence shown here is derived from an EMBL/GenBank/DDBJ whole genome shotgun (WGS) entry which is preliminary data.</text>
</comment>
<dbReference type="SMART" id="SM00129">
    <property type="entry name" value="KISc"/>
    <property type="match status" value="1"/>
</dbReference>
<feature type="compositionally biased region" description="Low complexity" evidence="13">
    <location>
        <begin position="421"/>
        <end position="433"/>
    </location>
</feature>
<dbReference type="OrthoDB" id="3176171at2759"/>
<dbReference type="InterPro" id="IPR036961">
    <property type="entry name" value="Kinesin_motor_dom_sf"/>
</dbReference>
<reference evidence="15 16" key="1">
    <citation type="journal article" date="2017" name="Genome Biol. Evol.">
        <title>Phytophthora megakarya and P. palmivora, closely related causal agents of cacao black pod rot, underwent increases in genome sizes and gene numbers by different mechanisms.</title>
        <authorList>
            <person name="Ali S.S."/>
            <person name="Shao J."/>
            <person name="Lary D.J."/>
            <person name="Kronmiller B."/>
            <person name="Shen D."/>
            <person name="Strem M.D."/>
            <person name="Amoako-Attah I."/>
            <person name="Akrofi A.Y."/>
            <person name="Begoude B.A."/>
            <person name="Ten Hoopen G.M."/>
            <person name="Coulibaly K."/>
            <person name="Kebe B.I."/>
            <person name="Melnick R.L."/>
            <person name="Guiltinan M.J."/>
            <person name="Tyler B.M."/>
            <person name="Meinhardt L.W."/>
            <person name="Bailey B.A."/>
        </authorList>
    </citation>
    <scope>NUCLEOTIDE SEQUENCE [LARGE SCALE GENOMIC DNA]</scope>
    <source>
        <strain evidence="16">sbr112.9</strain>
    </source>
</reference>
<evidence type="ECO:0000256" key="13">
    <source>
        <dbReference type="SAM" id="MobiDB-lite"/>
    </source>
</evidence>
<feature type="compositionally biased region" description="Basic residues" evidence="13">
    <location>
        <begin position="720"/>
        <end position="735"/>
    </location>
</feature>
<dbReference type="InterPro" id="IPR019821">
    <property type="entry name" value="Kinesin_motor_CS"/>
</dbReference>
<protein>
    <recommendedName>
        <fullName evidence="11">Kinesin-like protein</fullName>
    </recommendedName>
</protein>
<evidence type="ECO:0000256" key="3">
    <source>
        <dbReference type="ARBA" id="ARBA00022701"/>
    </source>
</evidence>
<organism evidence="15 16">
    <name type="scientific">Phytophthora palmivora</name>
    <dbReference type="NCBI Taxonomy" id="4796"/>
    <lineage>
        <taxon>Eukaryota</taxon>
        <taxon>Sar</taxon>
        <taxon>Stramenopiles</taxon>
        <taxon>Oomycota</taxon>
        <taxon>Peronosporomycetes</taxon>
        <taxon>Peronosporales</taxon>
        <taxon>Peronosporaceae</taxon>
        <taxon>Phytophthora</taxon>
    </lineage>
</organism>
<sequence length="735" mass="81782">MTADSRREHVEEQDSVKVCVRIRPLALKEKQAQTKSCIRIAASFDGLTTSNSMSSRDGKGPQQLIVGKDRAFTFDNVLGINSSQTETYRLCVAPLVQGFFDGYNATVLAYGQTGTGKTHTMAGSGFDARGREKNGELQGIMPRVINAVFKKLQQEDGCDNQGRSEHTLRVEYVEIYNEELRDLLHPQTSSKQLVIREDGEGNIVIAGVKSELADSKETVFRHLVVGGASRVTGTTMMNEQSSRSHAIFSLLLEQRDLASGTRRFSKFHLVDLAGSERAKRTGAVAGRFKESVSINQGLLALGNVISALGDDKRRVGTAGYGSGTVHVPYRDSKLTRLLQDSLGGNSRTLMIACVSPASANFEETLNTLKYANRAKNIKNKPIVNDRKVSEEERQRNDEEISRMREEINHLQTQLQLHKTATPLSRTPSRSSSSIRKQAETPDQERELVVVSRELAQATKCVDLYSDAVESIRSYSMEAATQLVAMEREIKSLGRPVQQRLNEIVKLLNESIKTANCSVISAKKLLPSSTRSQDVELNCQENDQAQEEETIVVQKLRHELKEAKTNLTRDEQIFEMKNADIQKLQALLVEAKGKNEKLIERVQELERGGQLWSNVKTPGSVESKELEDHKARNMTTATASPRGRSSHWSSATRSKTPTSSRGLFTRHGGTAYDGEDDKVVMDNLADDSHIEDSRMPSAPRKSRIGMSNKSQFEDSFENKRSYWKTGKHHHCSPGKT</sequence>
<dbReference type="PROSITE" id="PS50067">
    <property type="entry name" value="KINESIN_MOTOR_2"/>
    <property type="match status" value="1"/>
</dbReference>
<evidence type="ECO:0000256" key="12">
    <source>
        <dbReference type="SAM" id="Coils"/>
    </source>
</evidence>
<evidence type="ECO:0000256" key="8">
    <source>
        <dbReference type="ARBA" id="ARBA00023212"/>
    </source>
</evidence>
<feature type="region of interest" description="Disordered" evidence="13">
    <location>
        <begin position="417"/>
        <end position="443"/>
    </location>
</feature>
<proteinExistence type="inferred from homology"/>
<evidence type="ECO:0000256" key="7">
    <source>
        <dbReference type="ARBA" id="ARBA00023175"/>
    </source>
</evidence>
<keyword evidence="6 12" id="KW-0175">Coiled coil</keyword>
<evidence type="ECO:0000256" key="4">
    <source>
        <dbReference type="ARBA" id="ARBA00022741"/>
    </source>
</evidence>
<evidence type="ECO:0000313" key="16">
    <source>
        <dbReference type="Proteomes" id="UP000237271"/>
    </source>
</evidence>
<dbReference type="EMBL" id="NCKW01010000">
    <property type="protein sequence ID" value="POM65666.1"/>
    <property type="molecule type" value="Genomic_DNA"/>
</dbReference>
<evidence type="ECO:0000256" key="2">
    <source>
        <dbReference type="ARBA" id="ARBA00022490"/>
    </source>
</evidence>
<keyword evidence="3 11" id="KW-0493">Microtubule</keyword>
<evidence type="ECO:0000256" key="6">
    <source>
        <dbReference type="ARBA" id="ARBA00023054"/>
    </source>
</evidence>
<dbReference type="GO" id="GO:0007018">
    <property type="term" value="P:microtubule-based movement"/>
    <property type="evidence" value="ECO:0007669"/>
    <property type="project" value="InterPro"/>
</dbReference>
<dbReference type="GO" id="GO:0005524">
    <property type="term" value="F:ATP binding"/>
    <property type="evidence" value="ECO:0007669"/>
    <property type="project" value="UniProtKB-UniRule"/>
</dbReference>
<evidence type="ECO:0000259" key="14">
    <source>
        <dbReference type="PROSITE" id="PS50067"/>
    </source>
</evidence>
<feature type="coiled-coil region" evidence="12">
    <location>
        <begin position="545"/>
        <end position="607"/>
    </location>
</feature>
<dbReference type="GO" id="GO:0007052">
    <property type="term" value="P:mitotic spindle organization"/>
    <property type="evidence" value="ECO:0007669"/>
    <property type="project" value="TreeGrafter"/>
</dbReference>
<dbReference type="Pfam" id="PF00225">
    <property type="entry name" value="Kinesin"/>
    <property type="match status" value="1"/>
</dbReference>
<feature type="region of interest" description="Disordered" evidence="13">
    <location>
        <begin position="612"/>
        <end position="735"/>
    </location>
</feature>
<evidence type="ECO:0000256" key="11">
    <source>
        <dbReference type="RuleBase" id="RU000394"/>
    </source>
</evidence>
<feature type="compositionally biased region" description="Polar residues" evidence="13">
    <location>
        <begin position="645"/>
        <end position="661"/>
    </location>
</feature>
<feature type="binding site" evidence="10">
    <location>
        <begin position="111"/>
        <end position="118"/>
    </location>
    <ligand>
        <name>ATP</name>
        <dbReference type="ChEBI" id="CHEBI:30616"/>
    </ligand>
</feature>
<dbReference type="GO" id="GO:0008017">
    <property type="term" value="F:microtubule binding"/>
    <property type="evidence" value="ECO:0007669"/>
    <property type="project" value="InterPro"/>
</dbReference>
<evidence type="ECO:0000313" key="15">
    <source>
        <dbReference type="EMBL" id="POM65666.1"/>
    </source>
</evidence>
<dbReference type="PANTHER" id="PTHR47969:SF15">
    <property type="entry name" value="CHROMOSOME-ASSOCIATED KINESIN KIF4A-RELATED"/>
    <property type="match status" value="1"/>
</dbReference>
<dbReference type="SUPFAM" id="SSF52540">
    <property type="entry name" value="P-loop containing nucleoside triphosphate hydrolases"/>
    <property type="match status" value="1"/>
</dbReference>
<dbReference type="InterPro" id="IPR027417">
    <property type="entry name" value="P-loop_NTPase"/>
</dbReference>
<dbReference type="GO" id="GO:0003777">
    <property type="term" value="F:microtubule motor activity"/>
    <property type="evidence" value="ECO:0007669"/>
    <property type="project" value="InterPro"/>
</dbReference>
<evidence type="ECO:0000256" key="9">
    <source>
        <dbReference type="ARBA" id="ARBA00034704"/>
    </source>
</evidence>
<dbReference type="GO" id="GO:0005875">
    <property type="term" value="C:microtubule associated complex"/>
    <property type="evidence" value="ECO:0007669"/>
    <property type="project" value="TreeGrafter"/>
</dbReference>
<feature type="compositionally biased region" description="Basic and acidic residues" evidence="13">
    <location>
        <begin position="621"/>
        <end position="630"/>
    </location>
</feature>
<dbReference type="Gene3D" id="3.40.850.10">
    <property type="entry name" value="Kinesin motor domain"/>
    <property type="match status" value="1"/>
</dbReference>
<dbReference type="PANTHER" id="PTHR47969">
    <property type="entry name" value="CHROMOSOME-ASSOCIATED KINESIN KIF4A-RELATED"/>
    <property type="match status" value="1"/>
</dbReference>
<dbReference type="GO" id="GO:0051231">
    <property type="term" value="P:spindle elongation"/>
    <property type="evidence" value="ECO:0007669"/>
    <property type="project" value="TreeGrafter"/>
</dbReference>
<dbReference type="FunFam" id="3.40.850.10:FF:000019">
    <property type="entry name" value="Kinesin-like protein KIN-5D"/>
    <property type="match status" value="1"/>
</dbReference>
<dbReference type="PRINTS" id="PR00380">
    <property type="entry name" value="KINESINHEAVY"/>
</dbReference>
<dbReference type="GO" id="GO:0005874">
    <property type="term" value="C:microtubule"/>
    <property type="evidence" value="ECO:0007669"/>
    <property type="project" value="UniProtKB-KW"/>
</dbReference>
<accession>A0A2P4XJD2</accession>
<keyword evidence="4 10" id="KW-0547">Nucleotide-binding</keyword>
<comment type="subcellular location">
    <subcellularLocation>
        <location evidence="1">Cytoplasm</location>
        <location evidence="1">Cytoskeleton</location>
    </subcellularLocation>
</comment>
<dbReference type="PROSITE" id="PS00411">
    <property type="entry name" value="KINESIN_MOTOR_1"/>
    <property type="match status" value="1"/>
</dbReference>